<keyword evidence="2" id="KW-1185">Reference proteome</keyword>
<dbReference type="Proteomes" id="UP001214043">
    <property type="component" value="Chromosome"/>
</dbReference>
<accession>A0AAE9ZK60</accession>
<protein>
    <submittedName>
        <fullName evidence="1">Uncharacterized protein</fullName>
    </submittedName>
</protein>
<dbReference type="KEGG" id="hfl:PUV54_02855"/>
<evidence type="ECO:0000313" key="2">
    <source>
        <dbReference type="Proteomes" id="UP001214043"/>
    </source>
</evidence>
<reference evidence="1" key="1">
    <citation type="submission" date="2023-02" db="EMBL/GenBank/DDBJ databases">
        <title>Genome sequence of Hyphococcus flavus.</title>
        <authorList>
            <person name="Rong J.-C."/>
            <person name="Zhao Q."/>
            <person name="Yi M."/>
            <person name="Wu J.-Y."/>
        </authorList>
    </citation>
    <scope>NUCLEOTIDE SEQUENCE</scope>
    <source>
        <strain evidence="1">MCCC 1K03223</strain>
    </source>
</reference>
<dbReference type="AlphaFoldDB" id="A0AAE9ZK60"/>
<dbReference type="RefSeq" id="WP_274494021.1">
    <property type="nucleotide sequence ID" value="NZ_CP118166.1"/>
</dbReference>
<sequence>MSTDRLEELRQVCETYGAELHRWPADVRKEFADLFQSDEAAAIRIEAQELDGFLNAATSPRMAEDLERRITANFVPPVSRTETIADLFRALAPKTRLIPAGAVAGLGAIGIATGMMTASAETTLTPESEALAYFESDIVLASLDEEEAAAWDAD</sequence>
<evidence type="ECO:0000313" key="1">
    <source>
        <dbReference type="EMBL" id="WDI32130.1"/>
    </source>
</evidence>
<organism evidence="1 2">
    <name type="scientific">Hyphococcus flavus</name>
    <dbReference type="NCBI Taxonomy" id="1866326"/>
    <lineage>
        <taxon>Bacteria</taxon>
        <taxon>Pseudomonadati</taxon>
        <taxon>Pseudomonadota</taxon>
        <taxon>Alphaproteobacteria</taxon>
        <taxon>Parvularculales</taxon>
        <taxon>Parvularculaceae</taxon>
        <taxon>Hyphococcus</taxon>
    </lineage>
</organism>
<gene>
    <name evidence="1" type="ORF">PUV54_02855</name>
</gene>
<proteinExistence type="predicted"/>
<dbReference type="EMBL" id="CP118166">
    <property type="protein sequence ID" value="WDI32130.1"/>
    <property type="molecule type" value="Genomic_DNA"/>
</dbReference>
<name>A0AAE9ZK60_9PROT</name>